<feature type="transmembrane region" description="Helical" evidence="1">
    <location>
        <begin position="368"/>
        <end position="388"/>
    </location>
</feature>
<comment type="caution">
    <text evidence="4">The sequence shown here is derived from an EMBL/GenBank/DDBJ whole genome shotgun (WGS) entry which is preliminary data.</text>
</comment>
<reference evidence="4" key="1">
    <citation type="journal article" date="2014" name="Int. J. Syst. Evol. Microbiol.">
        <title>Complete genome sequence of Corynebacterium casei LMG S-19264T (=DSM 44701T), isolated from a smear-ripened cheese.</title>
        <authorList>
            <consortium name="US DOE Joint Genome Institute (JGI-PGF)"/>
            <person name="Walter F."/>
            <person name="Albersmeier A."/>
            <person name="Kalinowski J."/>
            <person name="Ruckert C."/>
        </authorList>
    </citation>
    <scope>NUCLEOTIDE SEQUENCE</scope>
    <source>
        <strain evidence="4">CGMCC 1.15322</strain>
    </source>
</reference>
<evidence type="ECO:0000313" key="4">
    <source>
        <dbReference type="EMBL" id="GGA84028.1"/>
    </source>
</evidence>
<feature type="transmembrane region" description="Helical" evidence="1">
    <location>
        <begin position="215"/>
        <end position="239"/>
    </location>
</feature>
<evidence type="ECO:0000256" key="2">
    <source>
        <dbReference type="SAM" id="SignalP"/>
    </source>
</evidence>
<proteinExistence type="predicted"/>
<dbReference type="InterPro" id="IPR000160">
    <property type="entry name" value="GGDEF_dom"/>
</dbReference>
<gene>
    <name evidence="4" type="ORF">GCM10011496_00600</name>
</gene>
<dbReference type="Pfam" id="PF07695">
    <property type="entry name" value="7TMR-DISM_7TM"/>
    <property type="match status" value="1"/>
</dbReference>
<dbReference type="InterPro" id="IPR011622">
    <property type="entry name" value="7TMR_DISM_rcpt_extracell_dom2"/>
</dbReference>
<feature type="transmembrane region" description="Helical" evidence="1">
    <location>
        <begin position="281"/>
        <end position="305"/>
    </location>
</feature>
<dbReference type="InterPro" id="IPR043128">
    <property type="entry name" value="Rev_trsase/Diguanyl_cyclase"/>
</dbReference>
<dbReference type="Pfam" id="PF00990">
    <property type="entry name" value="GGDEF"/>
    <property type="match status" value="1"/>
</dbReference>
<dbReference type="InterPro" id="IPR029787">
    <property type="entry name" value="Nucleotide_cyclase"/>
</dbReference>
<feature type="chain" id="PRO_5037517950" description="GGDEF domain-containing protein" evidence="2">
    <location>
        <begin position="25"/>
        <end position="612"/>
    </location>
</feature>
<dbReference type="EMBL" id="BMIG01000001">
    <property type="protein sequence ID" value="GGA84028.1"/>
    <property type="molecule type" value="Genomic_DNA"/>
</dbReference>
<dbReference type="Proteomes" id="UP000620596">
    <property type="component" value="Unassembled WGS sequence"/>
</dbReference>
<sequence>MDRKTSWRGFLGVLLCLALPPGQAQDFGRLYGDSVTITLAEPLQWVAVPKGSIASPDAFTAAGPWRLQPYTGTTALPTSASQDVWATFALPPTESLQTWFIRLPGQALVKASLFSRGPQGEWLIQSAGLALAPVDWSLRTRVPSFELQTRTDRMQTYYLRFENNRALTGPPMLLSPVEYVDGASRVGVVIGLMWGMFSVLAALSLAAFAMARNRVFLWFFAVVITLMFTQLVLIGYGGWRMWPQSAYLNQVMGWVSSALSMAAGAWFCAHASYARSGHPYIYRLLAAITAGSLLMAGLMAIPGLIPRDLRNLWLALATLTILSSLVWMSVRGQAWNRLLLLGTAPIALAALARIFYNAGWVMNLESAQAAGVLSAMVGLLWIFFALAWRSRAALFSNHRIAALATYDPASGLMLPRVMEGRLSQMLLRARRRRSECGVVLLRWLNQAPSPDELSDQKRSIALSRIGEIMRRAARDMDTVIRYEENLFLMLVEGPVNREAVSEVSTKILADCIRLSDKLDEPDAFNLHIAIWHGTPGEQTCQQVIDSLKTRLRRMSSGPRRYVQFIDAAGEPASLPAEESSRREGLVAKINAIEISHPALHDEQPPTLDTPVR</sequence>
<organism evidence="4 5">
    <name type="scientific">Polaromonas eurypsychrophila</name>
    <dbReference type="NCBI Taxonomy" id="1614635"/>
    <lineage>
        <taxon>Bacteria</taxon>
        <taxon>Pseudomonadati</taxon>
        <taxon>Pseudomonadota</taxon>
        <taxon>Betaproteobacteria</taxon>
        <taxon>Burkholderiales</taxon>
        <taxon>Comamonadaceae</taxon>
        <taxon>Polaromonas</taxon>
    </lineage>
</organism>
<accession>A0A916WC02</accession>
<protein>
    <recommendedName>
        <fullName evidence="3">GGDEF domain-containing protein</fullName>
    </recommendedName>
</protein>
<keyword evidence="1" id="KW-0812">Transmembrane</keyword>
<reference evidence="4" key="2">
    <citation type="submission" date="2020-09" db="EMBL/GenBank/DDBJ databases">
        <authorList>
            <person name="Sun Q."/>
            <person name="Zhou Y."/>
        </authorList>
    </citation>
    <scope>NUCLEOTIDE SEQUENCE</scope>
    <source>
        <strain evidence="4">CGMCC 1.15322</strain>
    </source>
</reference>
<evidence type="ECO:0000313" key="5">
    <source>
        <dbReference type="Proteomes" id="UP000620596"/>
    </source>
</evidence>
<dbReference type="RefSeq" id="WP_188705431.1">
    <property type="nucleotide sequence ID" value="NZ_BMIG01000001.1"/>
</dbReference>
<feature type="signal peptide" evidence="2">
    <location>
        <begin position="1"/>
        <end position="24"/>
    </location>
</feature>
<dbReference type="SMART" id="SM00267">
    <property type="entry name" value="GGDEF"/>
    <property type="match status" value="1"/>
</dbReference>
<feature type="transmembrane region" description="Helical" evidence="1">
    <location>
        <begin position="251"/>
        <end position="269"/>
    </location>
</feature>
<dbReference type="Gene3D" id="2.60.40.2380">
    <property type="match status" value="1"/>
</dbReference>
<dbReference type="SUPFAM" id="SSF55073">
    <property type="entry name" value="Nucleotide cyclase"/>
    <property type="match status" value="1"/>
</dbReference>
<dbReference type="Gene3D" id="3.30.70.270">
    <property type="match status" value="1"/>
</dbReference>
<name>A0A916WC02_9BURK</name>
<keyword evidence="1" id="KW-0472">Membrane</keyword>
<evidence type="ECO:0000259" key="3">
    <source>
        <dbReference type="SMART" id="SM00267"/>
    </source>
</evidence>
<dbReference type="InterPro" id="IPR011623">
    <property type="entry name" value="7TMR_DISM_rcpt_extracell_dom1"/>
</dbReference>
<evidence type="ECO:0000256" key="1">
    <source>
        <dbReference type="SAM" id="Phobius"/>
    </source>
</evidence>
<keyword evidence="5" id="KW-1185">Reference proteome</keyword>
<feature type="domain" description="GGDEF" evidence="3">
    <location>
        <begin position="393"/>
        <end position="565"/>
    </location>
</feature>
<keyword evidence="2" id="KW-0732">Signal</keyword>
<feature type="transmembrane region" description="Helical" evidence="1">
    <location>
        <begin position="186"/>
        <end position="208"/>
    </location>
</feature>
<feature type="transmembrane region" description="Helical" evidence="1">
    <location>
        <begin position="337"/>
        <end position="356"/>
    </location>
</feature>
<dbReference type="Pfam" id="PF07696">
    <property type="entry name" value="7TMR-DISMED2"/>
    <property type="match status" value="1"/>
</dbReference>
<feature type="transmembrane region" description="Helical" evidence="1">
    <location>
        <begin position="311"/>
        <end position="330"/>
    </location>
</feature>
<keyword evidence="1" id="KW-1133">Transmembrane helix</keyword>
<dbReference type="AlphaFoldDB" id="A0A916WC02"/>